<dbReference type="Gene3D" id="3.30.54.20">
    <property type="match status" value="1"/>
</dbReference>
<dbReference type="InterPro" id="IPR018164">
    <property type="entry name" value="Ala-tRNA-synth_IIc_N"/>
</dbReference>
<keyword evidence="5" id="KW-0547">Nucleotide-binding</keyword>
<dbReference type="InterPro" id="IPR045864">
    <property type="entry name" value="aa-tRNA-synth_II/BPL/LPL"/>
</dbReference>
<comment type="similarity">
    <text evidence="1">Belongs to the class-II aminoacyl-tRNA synthetase family.</text>
</comment>
<dbReference type="FunFam" id="3.30.980.10:FF:000004">
    <property type="entry name" value="Alanine--tRNA ligase, cytoplasmic"/>
    <property type="match status" value="1"/>
</dbReference>
<reference evidence="11 12" key="1">
    <citation type="journal article" date="2016" name="Nat. Commun.">
        <title>Thousands of microbial genomes shed light on interconnected biogeochemical processes in an aquifer system.</title>
        <authorList>
            <person name="Anantharaman K."/>
            <person name="Brown C.T."/>
            <person name="Hug L.A."/>
            <person name="Sharon I."/>
            <person name="Castelle C.J."/>
            <person name="Probst A.J."/>
            <person name="Thomas B.C."/>
            <person name="Singh A."/>
            <person name="Wilkins M.J."/>
            <person name="Karaoz U."/>
            <person name="Brodie E.L."/>
            <person name="Williams K.H."/>
            <person name="Hubbard S.S."/>
            <person name="Banfield J.F."/>
        </authorList>
    </citation>
    <scope>NUCLEOTIDE SEQUENCE [LARGE SCALE GENOMIC DNA]</scope>
</reference>
<comment type="caution">
    <text evidence="11">The sequence shown here is derived from an EMBL/GenBank/DDBJ whole genome shotgun (WGS) entry which is preliminary data.</text>
</comment>
<keyword evidence="7" id="KW-0694">RNA-binding</keyword>
<dbReference type="SUPFAM" id="SSF55186">
    <property type="entry name" value="ThrRS/AlaRS common domain"/>
    <property type="match status" value="1"/>
</dbReference>
<dbReference type="SUPFAM" id="SSF101353">
    <property type="entry name" value="Putative anticodon-binding domain of alanyl-tRNA synthetase (AlaRS)"/>
    <property type="match status" value="1"/>
</dbReference>
<dbReference type="GO" id="GO:0005524">
    <property type="term" value="F:ATP binding"/>
    <property type="evidence" value="ECO:0007669"/>
    <property type="project" value="UniProtKB-KW"/>
</dbReference>
<organism evidence="11 12">
    <name type="scientific">Candidatus Roizmanbacteria bacterium RIFCSPLOWO2_02_FULL_38_10</name>
    <dbReference type="NCBI Taxonomy" id="1802074"/>
    <lineage>
        <taxon>Bacteria</taxon>
        <taxon>Candidatus Roizmaniibacteriota</taxon>
    </lineage>
</organism>
<dbReference type="Pfam" id="PF07973">
    <property type="entry name" value="tRNA_SAD"/>
    <property type="match status" value="1"/>
</dbReference>
<dbReference type="Pfam" id="PF01411">
    <property type="entry name" value="tRNA-synt_2c"/>
    <property type="match status" value="1"/>
</dbReference>
<dbReference type="PANTHER" id="PTHR11777">
    <property type="entry name" value="ALANYL-TRNA SYNTHETASE"/>
    <property type="match status" value="1"/>
</dbReference>
<evidence type="ECO:0000259" key="10">
    <source>
        <dbReference type="PROSITE" id="PS50860"/>
    </source>
</evidence>
<evidence type="ECO:0000256" key="2">
    <source>
        <dbReference type="ARBA" id="ARBA00013168"/>
    </source>
</evidence>
<gene>
    <name evidence="11" type="ORF">A3J15_04090</name>
</gene>
<dbReference type="InterPro" id="IPR012947">
    <property type="entry name" value="tRNA_SAD"/>
</dbReference>
<evidence type="ECO:0000256" key="5">
    <source>
        <dbReference type="ARBA" id="ARBA00022741"/>
    </source>
</evidence>
<keyword evidence="3" id="KW-0820">tRNA-binding</keyword>
<dbReference type="InterPro" id="IPR018165">
    <property type="entry name" value="Ala-tRNA-synth_IIc_core"/>
</dbReference>
<dbReference type="Proteomes" id="UP000176376">
    <property type="component" value="Unassembled WGS sequence"/>
</dbReference>
<sequence length="599" mass="68589">MIKAFDLRQKFADYWVNLPSIHRHVPPAPLVLKEDPTTLFTSSGMQQLVPYLAGEPHALGRRLYNIQPCFRSTDIEEVGDNRHTTFFEMMGNWSLNDYFKNEQIPWMYDFFVKILGLPKDKLFVTVFEGSREVPRDEESAVIWKNLGIAQDHLLFYDANKNWWSRSGDPAHMPEGEIGGPDTEVFYEFADVVHDKRFGLLCHPNCDCGRFLEIGNSVFIQYQKNNGKISEMQQKNVDYGGGLERILAAVNDQPDMFKTDLFNDVVKEIEENTGKKYSDPLSTSAIRIITDHLKVAVFLIKEGILPSNKEHGYVLRRFLRRAAIKMHQLKGGLTPSFDEIIDRGVLKTYEGQQVIDRDKYRPLIFQVVNEEMQRFGETLDRGLKHFTKLSDNRIEAEAFNLFASYGFPFEITAELAEQRGVIINKTTFDEMYNTHKKLSKKVSSGMFTGGLADHSEQVIKYHTATHLLHQALRDVLGFSVRQEGSNITGERLRFDFSFSRKPTDDELAKVESIINQRIGDCLPVHFEIMPKSKADQIGALSFFREKYGAEVKVYFVGGYSKEFCGGPHVKNTSEIGKIKIDRVKKIGSNLIRVYLQSVNS</sequence>
<dbReference type="CDD" id="cd00673">
    <property type="entry name" value="AlaRS_core"/>
    <property type="match status" value="1"/>
</dbReference>
<dbReference type="PROSITE" id="PS50860">
    <property type="entry name" value="AA_TRNA_LIGASE_II_ALA"/>
    <property type="match status" value="1"/>
</dbReference>
<dbReference type="SMART" id="SM00863">
    <property type="entry name" value="tRNA_SAD"/>
    <property type="match status" value="1"/>
</dbReference>
<feature type="domain" description="Alanyl-transfer RNA synthetases family profile" evidence="10">
    <location>
        <begin position="2"/>
        <end position="599"/>
    </location>
</feature>
<dbReference type="GO" id="GO:0002161">
    <property type="term" value="F:aminoacyl-tRNA deacylase activity"/>
    <property type="evidence" value="ECO:0007669"/>
    <property type="project" value="TreeGrafter"/>
</dbReference>
<dbReference type="GO" id="GO:0000049">
    <property type="term" value="F:tRNA binding"/>
    <property type="evidence" value="ECO:0007669"/>
    <property type="project" value="UniProtKB-KW"/>
</dbReference>
<dbReference type="SUPFAM" id="SSF55681">
    <property type="entry name" value="Class II aaRS and biotin synthetases"/>
    <property type="match status" value="1"/>
</dbReference>
<dbReference type="InterPro" id="IPR018162">
    <property type="entry name" value="Ala-tRNA-ligase_IIc_anticod-bd"/>
</dbReference>
<evidence type="ECO:0000313" key="12">
    <source>
        <dbReference type="Proteomes" id="UP000176376"/>
    </source>
</evidence>
<keyword evidence="8" id="KW-0648">Protein biosynthesis</keyword>
<protein>
    <recommendedName>
        <fullName evidence="2">alanine--tRNA ligase</fullName>
        <ecNumber evidence="2">6.1.1.7</ecNumber>
    </recommendedName>
</protein>
<dbReference type="STRING" id="1802074.A3J15_04090"/>
<dbReference type="NCBIfam" id="NF002436">
    <property type="entry name" value="PRK01584.1"/>
    <property type="match status" value="1"/>
</dbReference>
<dbReference type="EMBL" id="MGAY01000010">
    <property type="protein sequence ID" value="OGK57186.1"/>
    <property type="molecule type" value="Genomic_DNA"/>
</dbReference>
<dbReference type="InterPro" id="IPR018163">
    <property type="entry name" value="Thr/Ala-tRNA-synth_IIc_edit"/>
</dbReference>
<dbReference type="Gene3D" id="3.30.930.10">
    <property type="entry name" value="Bira Bifunctional Protein, Domain 2"/>
    <property type="match status" value="1"/>
</dbReference>
<dbReference type="GO" id="GO:0006419">
    <property type="term" value="P:alanyl-tRNA aminoacylation"/>
    <property type="evidence" value="ECO:0007669"/>
    <property type="project" value="InterPro"/>
</dbReference>
<name>A0A1F7JNL8_9BACT</name>
<accession>A0A1F7JNL8</accession>
<dbReference type="InterPro" id="IPR002318">
    <property type="entry name" value="Ala-tRNA-lgiase_IIc"/>
</dbReference>
<evidence type="ECO:0000313" key="11">
    <source>
        <dbReference type="EMBL" id="OGK57186.1"/>
    </source>
</evidence>
<dbReference type="PRINTS" id="PR00980">
    <property type="entry name" value="TRNASYNTHALA"/>
</dbReference>
<evidence type="ECO:0000256" key="3">
    <source>
        <dbReference type="ARBA" id="ARBA00022555"/>
    </source>
</evidence>
<keyword evidence="9" id="KW-0030">Aminoacyl-tRNA synthetase</keyword>
<dbReference type="GO" id="GO:0004813">
    <property type="term" value="F:alanine-tRNA ligase activity"/>
    <property type="evidence" value="ECO:0007669"/>
    <property type="project" value="UniProtKB-EC"/>
</dbReference>
<evidence type="ECO:0000256" key="1">
    <source>
        <dbReference type="ARBA" id="ARBA00008226"/>
    </source>
</evidence>
<keyword evidence="6" id="KW-0067">ATP-binding</keyword>
<evidence type="ECO:0000256" key="9">
    <source>
        <dbReference type="ARBA" id="ARBA00023146"/>
    </source>
</evidence>
<evidence type="ECO:0000256" key="7">
    <source>
        <dbReference type="ARBA" id="ARBA00022884"/>
    </source>
</evidence>
<dbReference type="GO" id="GO:0005737">
    <property type="term" value="C:cytoplasm"/>
    <property type="evidence" value="ECO:0007669"/>
    <property type="project" value="InterPro"/>
</dbReference>
<evidence type="ECO:0000256" key="8">
    <source>
        <dbReference type="ARBA" id="ARBA00022917"/>
    </source>
</evidence>
<dbReference type="AlphaFoldDB" id="A0A1F7JNL8"/>
<proteinExistence type="inferred from homology"/>
<dbReference type="Gene3D" id="3.30.980.10">
    <property type="entry name" value="Threonyl-trna Synthetase, Chain A, domain 2"/>
    <property type="match status" value="1"/>
</dbReference>
<dbReference type="PANTHER" id="PTHR11777:SF9">
    <property type="entry name" value="ALANINE--TRNA LIGASE, CYTOPLASMIC"/>
    <property type="match status" value="1"/>
</dbReference>
<dbReference type="EC" id="6.1.1.7" evidence="2"/>
<evidence type="ECO:0000256" key="6">
    <source>
        <dbReference type="ARBA" id="ARBA00022840"/>
    </source>
</evidence>
<evidence type="ECO:0000256" key="4">
    <source>
        <dbReference type="ARBA" id="ARBA00022598"/>
    </source>
</evidence>
<dbReference type="InterPro" id="IPR050058">
    <property type="entry name" value="Ala-tRNA_ligase"/>
</dbReference>
<keyword evidence="4" id="KW-0436">Ligase</keyword>